<dbReference type="AlphaFoldDB" id="A0A521BSU1"/>
<evidence type="ECO:0000256" key="1">
    <source>
        <dbReference type="ARBA" id="ARBA00009809"/>
    </source>
</evidence>
<evidence type="ECO:0000256" key="4">
    <source>
        <dbReference type="RuleBase" id="RU000675"/>
    </source>
</evidence>
<dbReference type="Pfam" id="PF01301">
    <property type="entry name" value="Glyco_hydro_35"/>
    <property type="match status" value="1"/>
</dbReference>
<reference evidence="7 8" key="1">
    <citation type="submission" date="2017-05" db="EMBL/GenBank/DDBJ databases">
        <authorList>
            <person name="Varghese N."/>
            <person name="Submissions S."/>
        </authorList>
    </citation>
    <scope>NUCLEOTIDE SEQUENCE [LARGE SCALE GENOMIC DNA]</scope>
    <source>
        <strain evidence="7 8">DSM 21985</strain>
    </source>
</reference>
<dbReference type="InterPro" id="IPR017853">
    <property type="entry name" value="GH"/>
</dbReference>
<dbReference type="OrthoDB" id="703126at2"/>
<dbReference type="InterPro" id="IPR031330">
    <property type="entry name" value="Gly_Hdrlase_35_cat"/>
</dbReference>
<dbReference type="GO" id="GO:0005975">
    <property type="term" value="P:carbohydrate metabolic process"/>
    <property type="evidence" value="ECO:0007669"/>
    <property type="project" value="InterPro"/>
</dbReference>
<dbReference type="PANTHER" id="PTHR23421">
    <property type="entry name" value="BETA-GALACTOSIDASE RELATED"/>
    <property type="match status" value="1"/>
</dbReference>
<protein>
    <recommendedName>
        <fullName evidence="4">Beta-galactosidase</fullName>
        <ecNumber evidence="4">3.2.1.23</ecNumber>
    </recommendedName>
</protein>
<dbReference type="SUPFAM" id="SSF51445">
    <property type="entry name" value="(Trans)glycosidases"/>
    <property type="match status" value="1"/>
</dbReference>
<dbReference type="Pfam" id="PF10435">
    <property type="entry name" value="BetaGal_dom2"/>
    <property type="match status" value="1"/>
</dbReference>
<sequence length="812" mass="92229">MKTCNYTLFLLIFALSCNITVGQERQTYEIDLRNAEQEIVEGHLDLGESNPQEDSISVNNYYLEYNQQPFYPIVGEFHYSRYPEKYWEESILKMKAGGVNVIATYVFWNMHEREEGEFDWKGQLNLRRFIELVEKHDMKAIVRLGPFCHGEVRNGGIPDWLYGRPFEIRSNDPGYLNYVERLYGQIARQIEGKLFKDGGPIIGVQLENEFQHSAAKWWLHYPGSPLEYTASHEDSEVIHDGVSVSDVENENAQYGSDHMENLKTIAQNAGIDVPLYTATGWGNAAIVKKGSIPVTAAYAYPTWASKGLSPFYLYKDMHKNPDYAPVSFDPEMYPSLPAELGTGIMVTYSRRPTVNPKSVEPMMVRTIGGGSNGIGYYMYHGGSTPVFDGQFYNEEVGGYNKISYDFQAPIGEFGKMRYHYHSLKLLHYFLESYGHQLAPMETVLPETNEQITPDDINTLRYAVRSDGNSGFVFMHNFQDDLETKDLEDLRLNLQTESGEITIPSTGTFSLLKENSAILPFNLNLDGVEIWYATVQPMTILNRGNQKHFIFFSNEGIRPEFVLENADPSAVEVVNAVVETNEGLVKVSGGSGETFSFRIDEKNFLVVPKSMALKAWKSDKNQMIFTDAGILQTQDNFEIITQNGSAAVELHFYPKLAKPPRLSGAQISARSSTDSHFSSYQVTFKKVKPPFQVDSVSEQRYIIKSAGSFEGLNDVIMKVNYTGDRAMAFIDGKLVGDHFYYGEPWEVGMRKFGENMQDEDMLLLFHAMRSDAEYLQDFDESKIPSFSEDNSYLQIDGIEFIPEYKALMVIQHN</sequence>
<dbReference type="SMART" id="SM01029">
    <property type="entry name" value="BetaGal_dom2"/>
    <property type="match status" value="1"/>
</dbReference>
<evidence type="ECO:0000256" key="5">
    <source>
        <dbReference type="RuleBase" id="RU003679"/>
    </source>
</evidence>
<name>A0A521BSU1_9BACT</name>
<keyword evidence="8" id="KW-1185">Reference proteome</keyword>
<dbReference type="InterPro" id="IPR001944">
    <property type="entry name" value="Glycoside_Hdrlase_35"/>
</dbReference>
<evidence type="ECO:0000313" key="7">
    <source>
        <dbReference type="EMBL" id="SMO50213.1"/>
    </source>
</evidence>
<evidence type="ECO:0000256" key="2">
    <source>
        <dbReference type="ARBA" id="ARBA00022801"/>
    </source>
</evidence>
<keyword evidence="2 4" id="KW-0378">Hydrolase</keyword>
<dbReference type="GO" id="GO:0004565">
    <property type="term" value="F:beta-galactosidase activity"/>
    <property type="evidence" value="ECO:0007669"/>
    <property type="project" value="UniProtKB-EC"/>
</dbReference>
<dbReference type="Gene3D" id="3.20.20.80">
    <property type="entry name" value="Glycosidases"/>
    <property type="match status" value="1"/>
</dbReference>
<organism evidence="7 8">
    <name type="scientific">Gracilimonas mengyeensis</name>
    <dbReference type="NCBI Taxonomy" id="1302730"/>
    <lineage>
        <taxon>Bacteria</taxon>
        <taxon>Pseudomonadati</taxon>
        <taxon>Balneolota</taxon>
        <taxon>Balneolia</taxon>
        <taxon>Balneolales</taxon>
        <taxon>Balneolaceae</taxon>
        <taxon>Gracilimonas</taxon>
    </lineage>
</organism>
<dbReference type="RefSeq" id="WP_142453494.1">
    <property type="nucleotide sequence ID" value="NZ_FXTP01000003.1"/>
</dbReference>
<dbReference type="PROSITE" id="PS01182">
    <property type="entry name" value="GLYCOSYL_HYDROL_F35"/>
    <property type="match status" value="1"/>
</dbReference>
<dbReference type="Gene3D" id="2.102.20.10">
    <property type="entry name" value="Beta-galactosidase, domain 2"/>
    <property type="match status" value="1"/>
</dbReference>
<dbReference type="PROSITE" id="PS51257">
    <property type="entry name" value="PROKAR_LIPOPROTEIN"/>
    <property type="match status" value="1"/>
</dbReference>
<dbReference type="InterPro" id="IPR018954">
    <property type="entry name" value="Betagal_dom2"/>
</dbReference>
<dbReference type="SUPFAM" id="SSF51011">
    <property type="entry name" value="Glycosyl hydrolase domain"/>
    <property type="match status" value="1"/>
</dbReference>
<evidence type="ECO:0000313" key="8">
    <source>
        <dbReference type="Proteomes" id="UP000317557"/>
    </source>
</evidence>
<dbReference type="InterPro" id="IPR037110">
    <property type="entry name" value="Betagal_dom2_sf"/>
</dbReference>
<dbReference type="PRINTS" id="PR00742">
    <property type="entry name" value="GLHYDRLASE35"/>
</dbReference>
<evidence type="ECO:0000256" key="3">
    <source>
        <dbReference type="ARBA" id="ARBA00023295"/>
    </source>
</evidence>
<feature type="domain" description="Beta-galactosidase" evidence="6">
    <location>
        <begin position="438"/>
        <end position="603"/>
    </location>
</feature>
<comment type="similarity">
    <text evidence="1 5">Belongs to the glycosyl hydrolase 35 family.</text>
</comment>
<dbReference type="InterPro" id="IPR019801">
    <property type="entry name" value="Glyco_hydro_35_CS"/>
</dbReference>
<dbReference type="EMBL" id="FXTP01000003">
    <property type="protein sequence ID" value="SMO50213.1"/>
    <property type="molecule type" value="Genomic_DNA"/>
</dbReference>
<comment type="catalytic activity">
    <reaction evidence="4">
        <text>Hydrolysis of terminal non-reducing beta-D-galactose residues in beta-D-galactosides.</text>
        <dbReference type="EC" id="3.2.1.23"/>
    </reaction>
</comment>
<dbReference type="Proteomes" id="UP000317557">
    <property type="component" value="Unassembled WGS sequence"/>
</dbReference>
<dbReference type="EC" id="3.2.1.23" evidence="4"/>
<keyword evidence="3 4" id="KW-0326">Glycosidase</keyword>
<evidence type="ECO:0000259" key="6">
    <source>
        <dbReference type="SMART" id="SM01029"/>
    </source>
</evidence>
<gene>
    <name evidence="7" type="ORF">SAMN06265219_10362</name>
</gene>
<proteinExistence type="inferred from homology"/>
<accession>A0A521BSU1</accession>